<dbReference type="InterPro" id="IPR023408">
    <property type="entry name" value="MscS_beta-dom_sf"/>
</dbReference>
<dbReference type="eggNOG" id="COG0668">
    <property type="taxonomic scope" value="Bacteria"/>
</dbReference>
<dbReference type="Proteomes" id="UP000001916">
    <property type="component" value="Chromosome"/>
</dbReference>
<dbReference type="HOGENOM" id="CLU_037945_8_0_0"/>
<dbReference type="Pfam" id="PF21088">
    <property type="entry name" value="MS_channel_1st"/>
    <property type="match status" value="1"/>
</dbReference>
<dbReference type="Gene3D" id="3.30.70.100">
    <property type="match status" value="1"/>
</dbReference>
<keyword evidence="3" id="KW-1003">Cell membrane</keyword>
<feature type="transmembrane region" description="Helical" evidence="7">
    <location>
        <begin position="6"/>
        <end position="25"/>
    </location>
</feature>
<dbReference type="SUPFAM" id="SSF82689">
    <property type="entry name" value="Mechanosensitive channel protein MscS (YggB), C-terminal domain"/>
    <property type="match status" value="1"/>
</dbReference>
<dbReference type="KEGG" id="msv:Mesil_3024"/>
<dbReference type="GO" id="GO:0005886">
    <property type="term" value="C:plasma membrane"/>
    <property type="evidence" value="ECO:0007669"/>
    <property type="project" value="UniProtKB-SubCell"/>
</dbReference>
<evidence type="ECO:0000313" key="11">
    <source>
        <dbReference type="EMBL" id="ADH64862.1"/>
    </source>
</evidence>
<feature type="transmembrane region" description="Helical" evidence="7">
    <location>
        <begin position="87"/>
        <end position="109"/>
    </location>
</feature>
<evidence type="ECO:0000259" key="10">
    <source>
        <dbReference type="Pfam" id="PF21088"/>
    </source>
</evidence>
<keyword evidence="6 7" id="KW-0472">Membrane</keyword>
<dbReference type="PANTHER" id="PTHR30460">
    <property type="entry name" value="MODERATE CONDUCTANCE MECHANOSENSITIVE CHANNEL YBIO"/>
    <property type="match status" value="1"/>
</dbReference>
<feature type="domain" description="Mechanosensitive ion channel MscS C-terminal" evidence="9">
    <location>
        <begin position="253"/>
        <end position="339"/>
    </location>
</feature>
<dbReference type="InterPro" id="IPR049278">
    <property type="entry name" value="MS_channel_C"/>
</dbReference>
<evidence type="ECO:0000256" key="6">
    <source>
        <dbReference type="ARBA" id="ARBA00023136"/>
    </source>
</evidence>
<evidence type="ECO:0000259" key="9">
    <source>
        <dbReference type="Pfam" id="PF21082"/>
    </source>
</evidence>
<evidence type="ECO:0000256" key="3">
    <source>
        <dbReference type="ARBA" id="ARBA00022475"/>
    </source>
</evidence>
<dbReference type="InterPro" id="IPR045276">
    <property type="entry name" value="YbiO_bact"/>
</dbReference>
<dbReference type="InterPro" id="IPR011066">
    <property type="entry name" value="MscS_channel_C_sf"/>
</dbReference>
<dbReference type="EMBL" id="CP002042">
    <property type="protein sequence ID" value="ADH64862.1"/>
    <property type="molecule type" value="Genomic_DNA"/>
</dbReference>
<comment type="similarity">
    <text evidence="2">Belongs to the MscS (TC 1.A.23) family.</text>
</comment>
<keyword evidence="12" id="KW-1185">Reference proteome</keyword>
<accession>D7BDP2</accession>
<protein>
    <submittedName>
        <fullName evidence="11">MscS Mechanosensitive ion channel</fullName>
    </submittedName>
</protein>
<dbReference type="InterPro" id="IPR049142">
    <property type="entry name" value="MS_channel_1st"/>
</dbReference>
<dbReference type="InterPro" id="IPR006685">
    <property type="entry name" value="MscS_channel_2nd"/>
</dbReference>
<feature type="transmembrane region" description="Helical" evidence="7">
    <location>
        <begin position="136"/>
        <end position="156"/>
    </location>
</feature>
<dbReference type="AlphaFoldDB" id="D7BDP2"/>
<dbReference type="SUPFAM" id="SSF50182">
    <property type="entry name" value="Sm-like ribonucleoproteins"/>
    <property type="match status" value="1"/>
</dbReference>
<dbReference type="Pfam" id="PF00924">
    <property type="entry name" value="MS_channel_2nd"/>
    <property type="match status" value="1"/>
</dbReference>
<dbReference type="RefSeq" id="WP_013159394.1">
    <property type="nucleotide sequence ID" value="NC_014212.1"/>
</dbReference>
<dbReference type="STRING" id="526227.Mesil_3024"/>
<keyword evidence="4 7" id="KW-0812">Transmembrane</keyword>
<dbReference type="Pfam" id="PF21082">
    <property type="entry name" value="MS_channel_3rd"/>
    <property type="match status" value="1"/>
</dbReference>
<proteinExistence type="inferred from homology"/>
<evidence type="ECO:0000256" key="7">
    <source>
        <dbReference type="SAM" id="Phobius"/>
    </source>
</evidence>
<evidence type="ECO:0000256" key="2">
    <source>
        <dbReference type="ARBA" id="ARBA00008017"/>
    </source>
</evidence>
<name>D7BDP2_ALLS1</name>
<dbReference type="GO" id="GO:0008381">
    <property type="term" value="F:mechanosensitive monoatomic ion channel activity"/>
    <property type="evidence" value="ECO:0007669"/>
    <property type="project" value="InterPro"/>
</dbReference>
<gene>
    <name evidence="11" type="ordered locus">Mesil_3024</name>
</gene>
<comment type="subcellular location">
    <subcellularLocation>
        <location evidence="1">Cell membrane</location>
        <topology evidence="1">Multi-pass membrane protein</topology>
    </subcellularLocation>
</comment>
<evidence type="ECO:0000256" key="1">
    <source>
        <dbReference type="ARBA" id="ARBA00004651"/>
    </source>
</evidence>
<evidence type="ECO:0000259" key="8">
    <source>
        <dbReference type="Pfam" id="PF00924"/>
    </source>
</evidence>
<evidence type="ECO:0000313" key="12">
    <source>
        <dbReference type="Proteomes" id="UP000001916"/>
    </source>
</evidence>
<keyword evidence="5 7" id="KW-1133">Transmembrane helix</keyword>
<reference evidence="11 12" key="1">
    <citation type="journal article" date="2010" name="Stand. Genomic Sci.">
        <title>Complete genome sequence of Meiothermus silvanus type strain (VI-R2).</title>
        <authorList>
            <person name="Sikorski J."/>
            <person name="Tindall B.J."/>
            <person name="Lowry S."/>
            <person name="Lucas S."/>
            <person name="Nolan M."/>
            <person name="Copeland A."/>
            <person name="Glavina Del Rio T."/>
            <person name="Tice H."/>
            <person name="Cheng J.F."/>
            <person name="Han C."/>
            <person name="Pitluck S."/>
            <person name="Liolios K."/>
            <person name="Ivanova N."/>
            <person name="Mavromatis K."/>
            <person name="Mikhailova N."/>
            <person name="Pati A."/>
            <person name="Goodwin L."/>
            <person name="Chen A."/>
            <person name="Palaniappan K."/>
            <person name="Land M."/>
            <person name="Hauser L."/>
            <person name="Chang Y.J."/>
            <person name="Jeffries C.D."/>
            <person name="Rohde M."/>
            <person name="Goker M."/>
            <person name="Woyke T."/>
            <person name="Bristow J."/>
            <person name="Eisen J.A."/>
            <person name="Markowitz V."/>
            <person name="Hugenholtz P."/>
            <person name="Kyrpides N.C."/>
            <person name="Klenk H.P."/>
            <person name="Lapidus A."/>
        </authorList>
    </citation>
    <scope>NUCLEOTIDE SEQUENCE [LARGE SCALE GENOMIC DNA]</scope>
    <source>
        <strain evidence="12">ATCC 700542 / DSM 9946 / VI-R2</strain>
    </source>
</reference>
<dbReference type="PANTHER" id="PTHR30460:SF0">
    <property type="entry name" value="MODERATE CONDUCTANCE MECHANOSENSITIVE CHANNEL YBIO"/>
    <property type="match status" value="1"/>
</dbReference>
<sequence length="344" mass="38312">MQANTLPWQALLGLGVVSLTLWLGRTGARLLNQAGRLTAMQGDDRYWRILGFVWWGMTLLGGLSLLTEIFRLPLEPFRTWGHQLSQWLGSRGLTGLLILASASLGYRLIPMLLGRIPIVASPEFTRQQVRSQTLKAVLDSGLRTLVLVIGGLFFLSNLGLNVTALLAGVGVAGLAVSFAAQNLIRDLINGFFILLEDQFGVGDVITVGALTGTVERFNLRITVLRDVEGRVHFLPNSGITVVSVLSRDWARAVVDVPVSWKEDLERALEAFRDEAERFYQDPQWRPKFSAPPDVQGVQQLANEAIVLRVLFTTKPKEQWEVGREFRRRIAERFGREAIKTPATQ</sequence>
<dbReference type="Gene3D" id="1.10.287.1260">
    <property type="match status" value="1"/>
</dbReference>
<feature type="transmembrane region" description="Helical" evidence="7">
    <location>
        <begin position="46"/>
        <end position="67"/>
    </location>
</feature>
<feature type="domain" description="Mechanosensitive ion channel MscS" evidence="8">
    <location>
        <begin position="182"/>
        <end position="240"/>
    </location>
</feature>
<dbReference type="OrthoDB" id="9809206at2"/>
<organism evidence="11 12">
    <name type="scientific">Allomeiothermus silvanus (strain ATCC 700542 / DSM 9946 / NBRC 106475 / NCIMB 13440 / VI-R2)</name>
    <name type="common">Thermus silvanus</name>
    <dbReference type="NCBI Taxonomy" id="526227"/>
    <lineage>
        <taxon>Bacteria</taxon>
        <taxon>Thermotogati</taxon>
        <taxon>Deinococcota</taxon>
        <taxon>Deinococci</taxon>
        <taxon>Thermales</taxon>
        <taxon>Thermaceae</taxon>
        <taxon>Allomeiothermus</taxon>
    </lineage>
</organism>
<dbReference type="SUPFAM" id="SSF82861">
    <property type="entry name" value="Mechanosensitive channel protein MscS (YggB), transmembrane region"/>
    <property type="match status" value="1"/>
</dbReference>
<evidence type="ECO:0000256" key="5">
    <source>
        <dbReference type="ARBA" id="ARBA00022989"/>
    </source>
</evidence>
<dbReference type="Gene3D" id="2.30.30.60">
    <property type="match status" value="1"/>
</dbReference>
<feature type="domain" description="Mechanosensitive ion channel transmembrane helices 2/3" evidence="10">
    <location>
        <begin position="143"/>
        <end position="181"/>
    </location>
</feature>
<dbReference type="InterPro" id="IPR010920">
    <property type="entry name" value="LSM_dom_sf"/>
</dbReference>
<dbReference type="InterPro" id="IPR011014">
    <property type="entry name" value="MscS_channel_TM-2"/>
</dbReference>
<evidence type="ECO:0000256" key="4">
    <source>
        <dbReference type="ARBA" id="ARBA00022692"/>
    </source>
</evidence>